<evidence type="ECO:0000313" key="4">
    <source>
        <dbReference type="Proteomes" id="UP000319103"/>
    </source>
</evidence>
<dbReference type="SUPFAM" id="SSF51445">
    <property type="entry name" value="(Trans)glycosidases"/>
    <property type="match status" value="1"/>
</dbReference>
<name>A0A540W3G4_9ACTN</name>
<organism evidence="3 4">
    <name type="scientific">Kitasatospora acidiphila</name>
    <dbReference type="NCBI Taxonomy" id="2567942"/>
    <lineage>
        <taxon>Bacteria</taxon>
        <taxon>Bacillati</taxon>
        <taxon>Actinomycetota</taxon>
        <taxon>Actinomycetes</taxon>
        <taxon>Kitasatosporales</taxon>
        <taxon>Streptomycetaceae</taxon>
        <taxon>Kitasatospora</taxon>
    </lineage>
</organism>
<dbReference type="InterPro" id="IPR017853">
    <property type="entry name" value="GH"/>
</dbReference>
<dbReference type="RefSeq" id="WP_141634146.1">
    <property type="nucleotide sequence ID" value="NZ_VIGB01000003.1"/>
</dbReference>
<keyword evidence="4" id="KW-1185">Reference proteome</keyword>
<comment type="caution">
    <text evidence="3">The sequence shown here is derived from an EMBL/GenBank/DDBJ whole genome shotgun (WGS) entry which is preliminary data.</text>
</comment>
<feature type="domain" description="Rv2525c-like glycoside hydrolase-like" evidence="2">
    <location>
        <begin position="215"/>
        <end position="412"/>
    </location>
</feature>
<gene>
    <name evidence="3" type="ORF">E6W39_16340</name>
</gene>
<accession>A0A540W3G4</accession>
<proteinExistence type="predicted"/>
<protein>
    <submittedName>
        <fullName evidence="3">DUF1906 domain-containing protein</fullName>
    </submittedName>
</protein>
<reference evidence="3 4" key="1">
    <citation type="submission" date="2019-06" db="EMBL/GenBank/DDBJ databases">
        <title>Description of Kitasatospora acidophila sp. nov. isolated from pine grove soil, and reclassification of Streptomyces novaecaesareae to Kitasatospora novaeceasareae comb. nov.</title>
        <authorList>
            <person name="Kim M.J."/>
        </authorList>
    </citation>
    <scope>NUCLEOTIDE SEQUENCE [LARGE SCALE GENOMIC DNA]</scope>
    <source>
        <strain evidence="3 4">MMS16-CNU292</strain>
    </source>
</reference>
<evidence type="ECO:0000313" key="3">
    <source>
        <dbReference type="EMBL" id="TQF03513.1"/>
    </source>
</evidence>
<sequence>MPSRLVGGTAAAVLLAAASLTAVSAPAAQAGTGGSRTVDYYGYRLQVPAGWQVVDLAQDPRACVRFDKNTVYLGTPGADEDCPAHLVGRTDAVLIQPVPHPNAFSPAAPVVDPGTAVPAGIVAAGAHTHEIRVQLRGTGLQLTATYGKAPAQVNGILAGATVVAGAAPAPAAAPSPTAKSGTATVAPDTDITGSAFDTCSAPSVSQLNSWMSDPDNPYRGVGFYLGGSTACAGGNVSPSWVSSLAASGWSFLPLYVAPSASALPGDPSAARSQGAADAADAIGKAQALGFGAGSVVYNDLEGYDSSLYRTQVLNYLSGWSDEVRGQSFRAGAYVGGDSGVQDLAANYDNTAYSEPDVLWSAAWSTQADTSDAGMMLSAYGSNYWPGGRRVHQYSGNVTETYGGVSVQIDGDAATVNS</sequence>
<evidence type="ECO:0000256" key="1">
    <source>
        <dbReference type="SAM" id="SignalP"/>
    </source>
</evidence>
<dbReference type="OrthoDB" id="5171321at2"/>
<dbReference type="Proteomes" id="UP000319103">
    <property type="component" value="Unassembled WGS sequence"/>
</dbReference>
<feature type="chain" id="PRO_5038502141" evidence="1">
    <location>
        <begin position="31"/>
        <end position="417"/>
    </location>
</feature>
<dbReference type="EMBL" id="VIGB01000003">
    <property type="protein sequence ID" value="TQF03513.1"/>
    <property type="molecule type" value="Genomic_DNA"/>
</dbReference>
<feature type="signal peptide" evidence="1">
    <location>
        <begin position="1"/>
        <end position="30"/>
    </location>
</feature>
<dbReference type="Pfam" id="PF08924">
    <property type="entry name" value="Rv2525c_GlyHyd-like"/>
    <property type="match status" value="1"/>
</dbReference>
<keyword evidence="1" id="KW-0732">Signal</keyword>
<dbReference type="Gene3D" id="3.20.20.80">
    <property type="entry name" value="Glycosidases"/>
    <property type="match status" value="1"/>
</dbReference>
<dbReference type="InterPro" id="IPR015020">
    <property type="entry name" value="Rv2525c-like_Glyco_Hydro-like"/>
</dbReference>
<evidence type="ECO:0000259" key="2">
    <source>
        <dbReference type="Pfam" id="PF08924"/>
    </source>
</evidence>
<dbReference type="AlphaFoldDB" id="A0A540W3G4"/>